<feature type="compositionally biased region" description="Basic and acidic residues" evidence="1">
    <location>
        <begin position="87"/>
        <end position="104"/>
    </location>
</feature>
<proteinExistence type="predicted"/>
<reference evidence="3" key="1">
    <citation type="submission" date="2019-09" db="EMBL/GenBank/DDBJ databases">
        <title>Antimicrobial potential of Antarctic Bacteria.</title>
        <authorList>
            <person name="Benaud N."/>
            <person name="Edwards R.J."/>
            <person name="Ferrari B.C."/>
        </authorList>
    </citation>
    <scope>NUCLEOTIDE SEQUENCE [LARGE SCALE GENOMIC DNA]</scope>
    <source>
        <strain evidence="3">INR9</strain>
    </source>
</reference>
<evidence type="ECO:0000313" key="2">
    <source>
        <dbReference type="EMBL" id="QNE35328.1"/>
    </source>
</evidence>
<dbReference type="AlphaFoldDB" id="A0A7G6YA13"/>
<dbReference type="EMBL" id="CP043641">
    <property type="protein sequence ID" value="QNE35328.1"/>
    <property type="molecule type" value="Genomic_DNA"/>
</dbReference>
<dbReference type="InterPro" id="IPR039498">
    <property type="entry name" value="NTP_transf_5"/>
</dbReference>
<accession>A0A7G6YA13</accession>
<gene>
    <name evidence="2" type="ORF">F1C12_09435</name>
</gene>
<dbReference type="Proteomes" id="UP000515511">
    <property type="component" value="Chromosome"/>
</dbReference>
<dbReference type="GO" id="GO:0016740">
    <property type="term" value="F:transferase activity"/>
    <property type="evidence" value="ECO:0007669"/>
    <property type="project" value="UniProtKB-KW"/>
</dbReference>
<evidence type="ECO:0000256" key="1">
    <source>
        <dbReference type="SAM" id="MobiDB-lite"/>
    </source>
</evidence>
<organism evidence="2 3">
    <name type="scientific">Leifsonia shinshuensis</name>
    <dbReference type="NCBI Taxonomy" id="150026"/>
    <lineage>
        <taxon>Bacteria</taxon>
        <taxon>Bacillati</taxon>
        <taxon>Actinomycetota</taxon>
        <taxon>Actinomycetes</taxon>
        <taxon>Micrococcales</taxon>
        <taxon>Microbacteriaceae</taxon>
        <taxon>Leifsonia</taxon>
    </lineage>
</organism>
<feature type="compositionally biased region" description="Low complexity" evidence="1">
    <location>
        <begin position="58"/>
        <end position="73"/>
    </location>
</feature>
<dbReference type="KEGG" id="lse:F1C12_09435"/>
<dbReference type="Pfam" id="PF14907">
    <property type="entry name" value="NTP_transf_5"/>
    <property type="match status" value="1"/>
</dbReference>
<feature type="compositionally biased region" description="Low complexity" evidence="1">
    <location>
        <begin position="8"/>
        <end position="20"/>
    </location>
</feature>
<keyword evidence="2" id="KW-0808">Transferase</keyword>
<dbReference type="Gene3D" id="3.30.460.40">
    <property type="match status" value="1"/>
</dbReference>
<sequence>MGRDDARPPAGGAAPGTRTGSGDRRTPVRRTRRGPVRGRPRNPAAAVRQDHLHAHLARPSSRGTRTPVTPRVTMGGEQPRAAGAIARDPRGIPARRDGVDHDDAPPPSPIGRPGVKSMVKEAGVPSAPPAVPDPTLLLTAAVARLAASIGVRLIVIKGIAADEYGLRPRHVSSDVDVLVSPDDHVTLLATLEARGWRRRPHDPDVDTFPLHSASMFHPEWAADIDAHFRYPGLEAAGVFERVWAQRTTVWCGNQPVCLPSLADAIMIGAVHAIRSRFFRRHREELEFLVGRCSAMDVTLLLERAEELGALATARPFLERLKPWEADYDWGEASAEWRLRTEFPESSQRRALLWKQASPRERLGKLRLALFPPPSALIKETTQQRLGLPQLVGRYVRRWIRGARALPKALAVMRASGRRDG</sequence>
<evidence type="ECO:0000313" key="3">
    <source>
        <dbReference type="Proteomes" id="UP000515511"/>
    </source>
</evidence>
<name>A0A7G6YA13_9MICO</name>
<protein>
    <submittedName>
        <fullName evidence="2">Nucleotidyltransferase family protein</fullName>
    </submittedName>
</protein>
<feature type="region of interest" description="Disordered" evidence="1">
    <location>
        <begin position="1"/>
        <end position="127"/>
    </location>
</feature>
<feature type="compositionally biased region" description="Basic residues" evidence="1">
    <location>
        <begin position="27"/>
        <end position="40"/>
    </location>
</feature>